<sequence>MEDAYLRNAQEVLQFFSTDPKTGLTSAQAQKNRLKHGLKRGEEAECDKIVHVFVGIELPAPPKVSWLSLIAKQFQDLLVLILLGAAVVSFVLSCFEENKSYLETLIEPVVIFLILICNAVVGVWQESSAEEAIHKLKEFEAKTAIVVRDGKTQKVDRGVLVPGDVVLLSVGEKVPADCRILDMHSRTVQVDQSMLTGESRSISKSLDPVPEPKRNVEIVDQDKHCMLFSVFQKKKNYDGTFNI</sequence>
<dbReference type="InterPro" id="IPR059000">
    <property type="entry name" value="ATPase_P-type_domA"/>
</dbReference>
<dbReference type="OMA" id="WIVDAEM"/>
<dbReference type="Gene3D" id="1.20.1110.10">
    <property type="entry name" value="Calcium-transporting ATPase, transmembrane domain"/>
    <property type="match status" value="1"/>
</dbReference>
<evidence type="ECO:0000256" key="3">
    <source>
        <dbReference type="ARBA" id="ARBA00022692"/>
    </source>
</evidence>
<keyword evidence="13" id="KW-1185">Reference proteome</keyword>
<organism evidence="12 13">
    <name type="scientific">Reticulomyxa filosa</name>
    <dbReference type="NCBI Taxonomy" id="46433"/>
    <lineage>
        <taxon>Eukaryota</taxon>
        <taxon>Sar</taxon>
        <taxon>Rhizaria</taxon>
        <taxon>Retaria</taxon>
        <taxon>Foraminifera</taxon>
        <taxon>Monothalamids</taxon>
        <taxon>Reticulomyxidae</taxon>
        <taxon>Reticulomyxa</taxon>
    </lineage>
</organism>
<dbReference type="InterPro" id="IPR023298">
    <property type="entry name" value="ATPase_P-typ_TM_dom_sf"/>
</dbReference>
<keyword evidence="8 10" id="KW-1133">Transmembrane helix</keyword>
<dbReference type="AlphaFoldDB" id="X6ND66"/>
<name>X6ND66_RETFI</name>
<evidence type="ECO:0000256" key="7">
    <source>
        <dbReference type="ARBA" id="ARBA00022967"/>
    </source>
</evidence>
<dbReference type="GO" id="GO:0016887">
    <property type="term" value="F:ATP hydrolysis activity"/>
    <property type="evidence" value="ECO:0007669"/>
    <property type="project" value="InterPro"/>
</dbReference>
<dbReference type="OrthoDB" id="3352408at2759"/>
<protein>
    <recommendedName>
        <fullName evidence="11">Cation-transporting P-type ATPase N-terminal domain-containing protein</fullName>
    </recommendedName>
</protein>
<evidence type="ECO:0000256" key="4">
    <source>
        <dbReference type="ARBA" id="ARBA00022741"/>
    </source>
</evidence>
<reference evidence="12 13" key="1">
    <citation type="journal article" date="2013" name="Curr. Biol.">
        <title>The Genome of the Foraminiferan Reticulomyxa filosa.</title>
        <authorList>
            <person name="Glockner G."/>
            <person name="Hulsmann N."/>
            <person name="Schleicher M."/>
            <person name="Noegel A.A."/>
            <person name="Eichinger L."/>
            <person name="Gallinger C."/>
            <person name="Pawlowski J."/>
            <person name="Sierra R."/>
            <person name="Euteneuer U."/>
            <person name="Pillet L."/>
            <person name="Moustafa A."/>
            <person name="Platzer M."/>
            <person name="Groth M."/>
            <person name="Szafranski K."/>
            <person name="Schliwa M."/>
        </authorList>
    </citation>
    <scope>NUCLEOTIDE SEQUENCE [LARGE SCALE GENOMIC DNA]</scope>
</reference>
<dbReference type="SMART" id="SM00831">
    <property type="entry name" value="Cation_ATPase_N"/>
    <property type="match status" value="1"/>
</dbReference>
<feature type="domain" description="Cation-transporting P-type ATPase N-terminal" evidence="11">
    <location>
        <begin position="3"/>
        <end position="94"/>
    </location>
</feature>
<dbReference type="GO" id="GO:0005524">
    <property type="term" value="F:ATP binding"/>
    <property type="evidence" value="ECO:0007669"/>
    <property type="project" value="UniProtKB-KW"/>
</dbReference>
<dbReference type="FunFam" id="2.70.150.10:FF:000160">
    <property type="entry name" value="Sarcoplasmic/endoplasmic reticulum calcium ATPase 1"/>
    <property type="match status" value="1"/>
</dbReference>
<dbReference type="PANTHER" id="PTHR42861">
    <property type="entry name" value="CALCIUM-TRANSPORTING ATPASE"/>
    <property type="match status" value="1"/>
</dbReference>
<comment type="caution">
    <text evidence="12">The sequence shown here is derived from an EMBL/GenBank/DDBJ whole genome shotgun (WGS) entry which is preliminary data.</text>
</comment>
<evidence type="ECO:0000313" key="12">
    <source>
        <dbReference type="EMBL" id="ETO23272.1"/>
    </source>
</evidence>
<evidence type="ECO:0000256" key="8">
    <source>
        <dbReference type="ARBA" id="ARBA00022989"/>
    </source>
</evidence>
<dbReference type="Gene3D" id="2.70.150.10">
    <property type="entry name" value="Calcium-transporting ATPase, cytoplasmic transduction domain A"/>
    <property type="match status" value="1"/>
</dbReference>
<keyword evidence="3 10" id="KW-0812">Transmembrane</keyword>
<dbReference type="NCBIfam" id="TIGR01494">
    <property type="entry name" value="ATPase_P-type"/>
    <property type="match status" value="1"/>
</dbReference>
<evidence type="ECO:0000256" key="2">
    <source>
        <dbReference type="ARBA" id="ARBA00022553"/>
    </source>
</evidence>
<accession>X6ND66</accession>
<dbReference type="SUPFAM" id="SSF81653">
    <property type="entry name" value="Calcium ATPase, transduction domain A"/>
    <property type="match status" value="1"/>
</dbReference>
<keyword evidence="5" id="KW-0067">ATP-binding</keyword>
<keyword evidence="6" id="KW-0460">Magnesium</keyword>
<evidence type="ECO:0000256" key="5">
    <source>
        <dbReference type="ARBA" id="ARBA00022840"/>
    </source>
</evidence>
<dbReference type="EMBL" id="ASPP01010076">
    <property type="protein sequence ID" value="ETO23272.1"/>
    <property type="molecule type" value="Genomic_DNA"/>
</dbReference>
<dbReference type="Proteomes" id="UP000023152">
    <property type="component" value="Unassembled WGS sequence"/>
</dbReference>
<proteinExistence type="predicted"/>
<evidence type="ECO:0000313" key="13">
    <source>
        <dbReference type="Proteomes" id="UP000023152"/>
    </source>
</evidence>
<dbReference type="GO" id="GO:0016020">
    <property type="term" value="C:membrane"/>
    <property type="evidence" value="ECO:0007669"/>
    <property type="project" value="InterPro"/>
</dbReference>
<keyword evidence="7" id="KW-1278">Translocase</keyword>
<gene>
    <name evidence="12" type="ORF">RFI_13911</name>
</gene>
<evidence type="ECO:0000259" key="11">
    <source>
        <dbReference type="SMART" id="SM00831"/>
    </source>
</evidence>
<dbReference type="Pfam" id="PF00690">
    <property type="entry name" value="Cation_ATPase_N"/>
    <property type="match status" value="2"/>
</dbReference>
<feature type="transmembrane region" description="Helical" evidence="10">
    <location>
        <begin position="77"/>
        <end position="93"/>
    </location>
</feature>
<comment type="subcellular location">
    <subcellularLocation>
        <location evidence="1">Endomembrane system</location>
        <topology evidence="1">Multi-pass membrane protein</topology>
    </subcellularLocation>
</comment>
<dbReference type="InterPro" id="IPR008250">
    <property type="entry name" value="ATPase_P-typ_transduc_dom_A_sf"/>
</dbReference>
<dbReference type="InterPro" id="IPR004014">
    <property type="entry name" value="ATPase_P-typ_cation-transptr_N"/>
</dbReference>
<keyword evidence="4" id="KW-0547">Nucleotide-binding</keyword>
<dbReference type="SUPFAM" id="SSF81665">
    <property type="entry name" value="Calcium ATPase, transmembrane domain M"/>
    <property type="match status" value="1"/>
</dbReference>
<evidence type="ECO:0000256" key="1">
    <source>
        <dbReference type="ARBA" id="ARBA00004127"/>
    </source>
</evidence>
<evidence type="ECO:0000256" key="6">
    <source>
        <dbReference type="ARBA" id="ARBA00022842"/>
    </source>
</evidence>
<evidence type="ECO:0000256" key="9">
    <source>
        <dbReference type="ARBA" id="ARBA00023136"/>
    </source>
</evidence>
<evidence type="ECO:0000256" key="10">
    <source>
        <dbReference type="SAM" id="Phobius"/>
    </source>
</evidence>
<dbReference type="InterPro" id="IPR001757">
    <property type="entry name" value="P_typ_ATPase"/>
</dbReference>
<dbReference type="Pfam" id="PF00122">
    <property type="entry name" value="E1-E2_ATPase"/>
    <property type="match status" value="1"/>
</dbReference>
<feature type="transmembrane region" description="Helical" evidence="10">
    <location>
        <begin position="105"/>
        <end position="124"/>
    </location>
</feature>
<keyword evidence="9 10" id="KW-0472">Membrane</keyword>
<dbReference type="GO" id="GO:0012505">
    <property type="term" value="C:endomembrane system"/>
    <property type="evidence" value="ECO:0007669"/>
    <property type="project" value="UniProtKB-SubCell"/>
</dbReference>
<keyword evidence="2" id="KW-0597">Phosphoprotein</keyword>